<dbReference type="EMBL" id="REGN01005948">
    <property type="protein sequence ID" value="RNA11443.1"/>
    <property type="molecule type" value="Genomic_DNA"/>
</dbReference>
<name>A0A3M7QJK5_BRAPC</name>
<keyword evidence="1" id="KW-0812">Transmembrane</keyword>
<feature type="transmembrane region" description="Helical" evidence="1">
    <location>
        <begin position="6"/>
        <end position="23"/>
    </location>
</feature>
<evidence type="ECO:0000313" key="3">
    <source>
        <dbReference type="EMBL" id="RNA11443.1"/>
    </source>
</evidence>
<dbReference type="Proteomes" id="UP000276133">
    <property type="component" value="Unassembled WGS sequence"/>
</dbReference>
<protein>
    <recommendedName>
        <fullName evidence="2">CWH43-like N-terminal domain-containing protein</fullName>
    </recommendedName>
</protein>
<keyword evidence="1" id="KW-0472">Membrane</keyword>
<feature type="non-terminal residue" evidence="3">
    <location>
        <position position="1"/>
    </location>
</feature>
<dbReference type="Pfam" id="PF10277">
    <property type="entry name" value="Frag1"/>
    <property type="match status" value="1"/>
</dbReference>
<sequence length="100" mass="11544">KCLYLAYIMNNIEILGIILASVFSSSFNFIIHTIGFGLYTLGAFLSILFSIFIERKLNKENLPNCLKELGIFFYVPITIEMIILEYSIIIIKHQSDIFTR</sequence>
<dbReference type="AlphaFoldDB" id="A0A3M7QJK5"/>
<feature type="transmembrane region" description="Helical" evidence="1">
    <location>
        <begin position="71"/>
        <end position="91"/>
    </location>
</feature>
<evidence type="ECO:0000313" key="4">
    <source>
        <dbReference type="Proteomes" id="UP000276133"/>
    </source>
</evidence>
<proteinExistence type="predicted"/>
<feature type="domain" description="CWH43-like N-terminal" evidence="2">
    <location>
        <begin position="3"/>
        <end position="61"/>
    </location>
</feature>
<evidence type="ECO:0000256" key="1">
    <source>
        <dbReference type="SAM" id="Phobius"/>
    </source>
</evidence>
<evidence type="ECO:0000259" key="2">
    <source>
        <dbReference type="Pfam" id="PF10277"/>
    </source>
</evidence>
<keyword evidence="1" id="KW-1133">Transmembrane helix</keyword>
<gene>
    <name evidence="3" type="ORF">BpHYR1_009887</name>
</gene>
<organism evidence="3 4">
    <name type="scientific">Brachionus plicatilis</name>
    <name type="common">Marine rotifer</name>
    <name type="synonym">Brachionus muelleri</name>
    <dbReference type="NCBI Taxonomy" id="10195"/>
    <lineage>
        <taxon>Eukaryota</taxon>
        <taxon>Metazoa</taxon>
        <taxon>Spiralia</taxon>
        <taxon>Gnathifera</taxon>
        <taxon>Rotifera</taxon>
        <taxon>Eurotatoria</taxon>
        <taxon>Monogononta</taxon>
        <taxon>Pseudotrocha</taxon>
        <taxon>Ploima</taxon>
        <taxon>Brachionidae</taxon>
        <taxon>Brachionus</taxon>
    </lineage>
</organism>
<keyword evidence="4" id="KW-1185">Reference proteome</keyword>
<feature type="transmembrane region" description="Helical" evidence="1">
    <location>
        <begin position="30"/>
        <end position="51"/>
    </location>
</feature>
<accession>A0A3M7QJK5</accession>
<comment type="caution">
    <text evidence="3">The sequence shown here is derived from an EMBL/GenBank/DDBJ whole genome shotgun (WGS) entry which is preliminary data.</text>
</comment>
<dbReference type="InterPro" id="IPR019402">
    <property type="entry name" value="CWH43_N"/>
</dbReference>
<reference evidence="3 4" key="1">
    <citation type="journal article" date="2018" name="Sci. Rep.">
        <title>Genomic signatures of local adaptation to the degree of environmental predictability in rotifers.</title>
        <authorList>
            <person name="Franch-Gras L."/>
            <person name="Hahn C."/>
            <person name="Garcia-Roger E.M."/>
            <person name="Carmona M.J."/>
            <person name="Serra M."/>
            <person name="Gomez A."/>
        </authorList>
    </citation>
    <scope>NUCLEOTIDE SEQUENCE [LARGE SCALE GENOMIC DNA]</scope>
    <source>
        <strain evidence="3">HYR1</strain>
    </source>
</reference>